<evidence type="ECO:0000256" key="1">
    <source>
        <dbReference type="SAM" id="MobiDB-lite"/>
    </source>
</evidence>
<dbReference type="RefSeq" id="WP_104501988.1">
    <property type="nucleotide sequence ID" value="NZ_CP018049.1"/>
</dbReference>
<dbReference type="KEGG" id="poi:BOP93_06455"/>
<feature type="compositionally biased region" description="Polar residues" evidence="1">
    <location>
        <begin position="250"/>
        <end position="265"/>
    </location>
</feature>
<evidence type="ECO:0000313" key="4">
    <source>
        <dbReference type="Proteomes" id="UP000239888"/>
    </source>
</evidence>
<sequence>MQLASRLSSTPSASLWATQDNDYKAHYRNQLEGIDKKLQVLRARPTFSSFLNERVNAIFPSTAKPLDASRVFIESDSSDATVEPDADQVTRLLPSLMDAVVRRIVDDQPATYANRRTRFTFDRDEAADQGLPSSLTPVAFDAFLDDLAGSLQTAYKTCLDAFWNKADTAADPRSHKQRVILARSLQISLEASLLRADGTLNSNGLLLVEAFVAYPDAVARQTRPNRPAGYSLVLKGTTADMPLHGALVLTSQGPSDPPSADNTSPAAPVARRVEPSASVGIVVLFTPNRGLEAFPSLALLDQELHRRLNTDYEFDSLFTLLANKDCEPATTLRDRVPATGCFAYEEIFESVFSTSVASQYEKLIEDLAFEVSRYQQRGVDEDFSQLPASLNLATDMQRLFGVSDVLLARETKRSKAELDQFLSTAAEADKQAWATAVRDYLSELQRTDTGEGAPSVLQFGDHKALLAYSNEQLAKALEDQYGINTDPSDIKVTIRRPNPAPGIYFPGARPNPQTGQSHYAIETKSLAELALVNVDYLDEVFVAKSRLSLYGEPYTELTTQQVKDLVRDVDIGGSYIEFLNTRLLTSSEARRLKQDFVNVMHKQLRVDAIEAKIAKDYLAHPQDLSYLLVKSVLDQPTDNGQRAKVEGYKVVVAALYVRDILVRGVLAFISKKPKVYTVVLYTPRAKDGRAFREFTGMTQLLEQFINDEAWRDYLFERMDGDALPRLRSTLRRGVFRSEVSLSPISLNFLEWYYDVEARAAIAHADRKTTSTHEANVRSVWTVVEGMVELALAVFPTKITFVIGLVRSAMSLSAALDALQNDDSVGATHQFVRAFTYAVGALVDGAVGFAPIHLTPPARPQLPHNMALKAAPKGVTPLSGWESKGIYTRPGKGSTPGQHFLKEKDRWYKVTYDKTSGTGIWRLQKPRQTAEYQYHLPPLAQNTLNEWVIRSPEYGLRGGYHSRMARDDLTRLYPDLDAQQAARVLDSFDFPAGRERAMELSLVRRLGSGPLELQAIGLRDIPGEFRQYLNSATTLDQARLRLQGIDQSVSGVAVTLPPARPSVIVTNQWRSWGDSLEGASLQAVPETFSVYKHTPVYSRDSGWSQTEGTFIKVADRYYRTTADVTWYDTSVAIRNPNVSYNDFDSFELMLRNNPSEQPMVALYDRGTSTWRVIDRRPFEKPITAYVQDAFPEMSTSTHRQIAREIFNKYHKSFEYVDLLRIWRTGQTSMKDPLSLIYLSVHTGGANPKIHIGRAHEGALPPVWRRVNFEPASFDPHFIHAVTRPGPVTLRGLMAEIMARVVGAELLETSTYGTALLFRRVQDGGLYCVHPVDIHEPFVTDVDFLRVPVRSFGRTGRPGRFAVRENAFPQNAARVRVALGENRLINLIGGILHNRHGTQLPNLFIIRISASPS</sequence>
<gene>
    <name evidence="3" type="ORF">BOP93_06455</name>
</gene>
<feature type="domain" description="Dermonecrotic toxin N-terminal" evidence="2">
    <location>
        <begin position="464"/>
        <end position="714"/>
    </location>
</feature>
<evidence type="ECO:0000313" key="3">
    <source>
        <dbReference type="EMBL" id="AUZ45247.1"/>
    </source>
</evidence>
<dbReference type="Proteomes" id="UP000239888">
    <property type="component" value="Chromosome"/>
</dbReference>
<proteinExistence type="predicted"/>
<dbReference type="InterPro" id="IPR046673">
    <property type="entry name" value="ToxA_N"/>
</dbReference>
<reference evidence="3 4" key="1">
    <citation type="journal article" date="2018" name="Front. Microbiol.">
        <title>Pseudomonas orientalis F9: A Potent Antagonist against Phytopathogens with Phytotoxic Effect in the Apple Flower.</title>
        <authorList>
            <person name="Zengerer V."/>
            <person name="Schmid M."/>
            <person name="Bieri M."/>
            <person name="Muller D.C."/>
            <person name="Remus-Emsermann M.N.P."/>
            <person name="Ahrens C.H."/>
            <person name="Pelludat C."/>
        </authorList>
    </citation>
    <scope>NUCLEOTIDE SEQUENCE [LARGE SCALE GENOMIC DNA]</scope>
    <source>
        <strain evidence="3 4">F9</strain>
    </source>
</reference>
<accession>A0A2L0RSZ2</accession>
<dbReference type="EMBL" id="CP018049">
    <property type="protein sequence ID" value="AUZ45247.1"/>
    <property type="molecule type" value="Genomic_DNA"/>
</dbReference>
<name>A0A2L0RSZ2_9PSED</name>
<dbReference type="Pfam" id="PF20178">
    <property type="entry name" value="ToxA_N"/>
    <property type="match status" value="1"/>
</dbReference>
<feature type="region of interest" description="Disordered" evidence="1">
    <location>
        <begin position="250"/>
        <end position="269"/>
    </location>
</feature>
<protein>
    <recommendedName>
        <fullName evidence="2">Dermonecrotic toxin N-terminal domain-containing protein</fullName>
    </recommendedName>
</protein>
<evidence type="ECO:0000259" key="2">
    <source>
        <dbReference type="Pfam" id="PF20178"/>
    </source>
</evidence>
<organism evidence="3 4">
    <name type="scientific">Pseudomonas orientalis</name>
    <dbReference type="NCBI Taxonomy" id="76758"/>
    <lineage>
        <taxon>Bacteria</taxon>
        <taxon>Pseudomonadati</taxon>
        <taxon>Pseudomonadota</taxon>
        <taxon>Gammaproteobacteria</taxon>
        <taxon>Pseudomonadales</taxon>
        <taxon>Pseudomonadaceae</taxon>
        <taxon>Pseudomonas</taxon>
    </lineage>
</organism>